<keyword evidence="4 5" id="KW-0472">Membrane</keyword>
<protein>
    <submittedName>
        <fullName evidence="7">Solute carrier family 22 member 15 (inferred by orthology to a human protein)</fullName>
    </submittedName>
</protein>
<feature type="transmembrane region" description="Helical" evidence="5">
    <location>
        <begin position="333"/>
        <end position="351"/>
    </location>
</feature>
<comment type="subcellular location">
    <subcellularLocation>
        <location evidence="1">Membrane</location>
        <topology evidence="1">Multi-pass membrane protein</topology>
    </subcellularLocation>
</comment>
<sequence>MSGKSELRRRAVNVQKKNKKNLYRYEEFEQVLDRIGSFGTFQIYVCFMIFLWQIVWAGNYAFIEFVGAIEPDWNCTLKNNQGYMTFAAPVKDKDCDLLKEKCESFTAIKDSKQFHSIVGAFKMICDDNDKPELIQIIQSGAMLVGAVIGGHIGDHIGRNTFFFLGQLITIISSTMTTAAQQWWSYSITQGITGFIYGAIEVMVMTSMMELTSNKYRLIPNASFQWPLAYLSISLISYLTKDWQLYFIFLNAVGSLISIGFIMFIESPRWLVATRQFEEASEVLNDIAHCRWNDANIHFTENDLVNLPSEPKEKYRFYNFFHLFSKFKLTQQTILQMLSMFTYSIISINYNYSITTWETDVIPFVAINGGIRFIIPILIILFDFKIPSLGRKVQFVGSLFLEGLCFGTVIILMLCGYDHTFRWINVIVTIATLINDSAFWMNIVQISTQRYPTVIRCTAFGFIQAFKHAGFIVGIYIMKPLMEGSNPIYAFIIPEVLIIITIIGGVILQPEVKGKSLKDTMDEVNKGRQVTRLPTGLLQLVSQFRVDQMAHNLELKEAFVNKLSGAKNKPDNIISEPKNIISEEEEITKRNTHVNDGYEYNESSDEGETYKNERLSIISHPTTNTGL</sequence>
<evidence type="ECO:0000313" key="7">
    <source>
        <dbReference type="WBParaSite" id="SVE_0036500.1"/>
    </source>
</evidence>
<keyword evidence="3 5" id="KW-1133">Transmembrane helix</keyword>
<dbReference type="Pfam" id="PF00083">
    <property type="entry name" value="Sugar_tr"/>
    <property type="match status" value="1"/>
</dbReference>
<reference evidence="7" key="2">
    <citation type="submission" date="2015-08" db="UniProtKB">
        <authorList>
            <consortium name="WormBaseParasite"/>
        </authorList>
    </citation>
    <scope>IDENTIFICATION</scope>
</reference>
<feature type="transmembrane region" description="Helical" evidence="5">
    <location>
        <begin position="244"/>
        <end position="264"/>
    </location>
</feature>
<evidence type="ECO:0000256" key="3">
    <source>
        <dbReference type="ARBA" id="ARBA00022989"/>
    </source>
</evidence>
<evidence type="ECO:0000313" key="6">
    <source>
        <dbReference type="Proteomes" id="UP000035680"/>
    </source>
</evidence>
<organism evidence="6 7">
    <name type="scientific">Strongyloides venezuelensis</name>
    <name type="common">Threadworm</name>
    <dbReference type="NCBI Taxonomy" id="75913"/>
    <lineage>
        <taxon>Eukaryota</taxon>
        <taxon>Metazoa</taxon>
        <taxon>Ecdysozoa</taxon>
        <taxon>Nematoda</taxon>
        <taxon>Chromadorea</taxon>
        <taxon>Rhabditida</taxon>
        <taxon>Tylenchina</taxon>
        <taxon>Panagrolaimomorpha</taxon>
        <taxon>Strongyloidoidea</taxon>
        <taxon>Strongyloididae</taxon>
        <taxon>Strongyloides</taxon>
    </lineage>
</organism>
<feature type="transmembrane region" description="Helical" evidence="5">
    <location>
        <begin position="363"/>
        <end position="383"/>
    </location>
</feature>
<evidence type="ECO:0000256" key="5">
    <source>
        <dbReference type="SAM" id="Phobius"/>
    </source>
</evidence>
<feature type="transmembrane region" description="Helical" evidence="5">
    <location>
        <begin position="43"/>
        <end position="63"/>
    </location>
</feature>
<name>A0A0K0EV16_STRVS</name>
<feature type="transmembrane region" description="Helical" evidence="5">
    <location>
        <begin position="133"/>
        <end position="153"/>
    </location>
</feature>
<evidence type="ECO:0000256" key="4">
    <source>
        <dbReference type="ARBA" id="ARBA00023136"/>
    </source>
</evidence>
<dbReference type="PANTHER" id="PTHR24064">
    <property type="entry name" value="SOLUTE CARRIER FAMILY 22 MEMBER"/>
    <property type="match status" value="1"/>
</dbReference>
<dbReference type="InterPro" id="IPR005828">
    <property type="entry name" value="MFS_sugar_transport-like"/>
</dbReference>
<dbReference type="AlphaFoldDB" id="A0A0K0EV16"/>
<dbReference type="Gene3D" id="1.20.1250.20">
    <property type="entry name" value="MFS general substrate transporter like domains"/>
    <property type="match status" value="1"/>
</dbReference>
<feature type="transmembrane region" description="Helical" evidence="5">
    <location>
        <begin position="422"/>
        <end position="440"/>
    </location>
</feature>
<dbReference type="GO" id="GO:0016020">
    <property type="term" value="C:membrane"/>
    <property type="evidence" value="ECO:0007669"/>
    <property type="project" value="UniProtKB-SubCell"/>
</dbReference>
<accession>A0A0K0EV16</accession>
<keyword evidence="6" id="KW-1185">Reference proteome</keyword>
<feature type="transmembrane region" description="Helical" evidence="5">
    <location>
        <begin position="452"/>
        <end position="475"/>
    </location>
</feature>
<evidence type="ECO:0000256" key="2">
    <source>
        <dbReference type="ARBA" id="ARBA00022692"/>
    </source>
</evidence>
<dbReference type="STRING" id="75913.A0A0K0EV16"/>
<feature type="transmembrane region" description="Helical" evidence="5">
    <location>
        <begin position="185"/>
        <end position="205"/>
    </location>
</feature>
<dbReference type="Proteomes" id="UP000035680">
    <property type="component" value="Unassembled WGS sequence"/>
</dbReference>
<feature type="transmembrane region" description="Helical" evidence="5">
    <location>
        <begin position="395"/>
        <end position="416"/>
    </location>
</feature>
<keyword evidence="2 5" id="KW-0812">Transmembrane</keyword>
<dbReference type="SUPFAM" id="SSF103473">
    <property type="entry name" value="MFS general substrate transporter"/>
    <property type="match status" value="1"/>
</dbReference>
<reference evidence="6" key="1">
    <citation type="submission" date="2014-07" db="EMBL/GenBank/DDBJ databases">
        <authorList>
            <person name="Martin A.A"/>
            <person name="De Silva N."/>
        </authorList>
    </citation>
    <scope>NUCLEOTIDE SEQUENCE</scope>
</reference>
<proteinExistence type="predicted"/>
<evidence type="ECO:0000256" key="1">
    <source>
        <dbReference type="ARBA" id="ARBA00004141"/>
    </source>
</evidence>
<dbReference type="InterPro" id="IPR036259">
    <property type="entry name" value="MFS_trans_sf"/>
</dbReference>
<feature type="transmembrane region" description="Helical" evidence="5">
    <location>
        <begin position="487"/>
        <end position="507"/>
    </location>
</feature>
<dbReference type="GO" id="GO:0022857">
    <property type="term" value="F:transmembrane transporter activity"/>
    <property type="evidence" value="ECO:0007669"/>
    <property type="project" value="InterPro"/>
</dbReference>
<dbReference type="WBParaSite" id="SVE_0036500.1">
    <property type="protein sequence ID" value="SVE_0036500.1"/>
    <property type="gene ID" value="SVE_0036500"/>
</dbReference>